<reference evidence="2 3" key="1">
    <citation type="submission" date="2014-04" db="EMBL/GenBank/DDBJ databases">
        <authorList>
            <consortium name="DOE Joint Genome Institute"/>
            <person name="Kuo A."/>
            <person name="Tarkka M."/>
            <person name="Buscot F."/>
            <person name="Kohler A."/>
            <person name="Nagy L.G."/>
            <person name="Floudas D."/>
            <person name="Copeland A."/>
            <person name="Barry K.W."/>
            <person name="Cichocki N."/>
            <person name="Veneault-Fourrey C."/>
            <person name="LaButti K."/>
            <person name="Lindquist E.A."/>
            <person name="Lipzen A."/>
            <person name="Lundell T."/>
            <person name="Morin E."/>
            <person name="Murat C."/>
            <person name="Sun H."/>
            <person name="Tunlid A."/>
            <person name="Henrissat B."/>
            <person name="Grigoriev I.V."/>
            <person name="Hibbett D.S."/>
            <person name="Martin F."/>
            <person name="Nordberg H.P."/>
            <person name="Cantor M.N."/>
            <person name="Hua S.X."/>
        </authorList>
    </citation>
    <scope>NUCLEOTIDE SEQUENCE [LARGE SCALE GENOMIC DNA]</scope>
    <source>
        <strain evidence="2 3">F 1598</strain>
    </source>
</reference>
<organism evidence="2 3">
    <name type="scientific">Piloderma croceum (strain F 1598)</name>
    <dbReference type="NCBI Taxonomy" id="765440"/>
    <lineage>
        <taxon>Eukaryota</taxon>
        <taxon>Fungi</taxon>
        <taxon>Dikarya</taxon>
        <taxon>Basidiomycota</taxon>
        <taxon>Agaricomycotina</taxon>
        <taxon>Agaricomycetes</taxon>
        <taxon>Agaricomycetidae</taxon>
        <taxon>Atheliales</taxon>
        <taxon>Atheliaceae</taxon>
        <taxon>Piloderma</taxon>
    </lineage>
</organism>
<dbReference type="InParanoid" id="A0A0C3F8A3"/>
<keyword evidence="3" id="KW-1185">Reference proteome</keyword>
<name>A0A0C3F8A3_PILCF</name>
<dbReference type="EMBL" id="KN833001">
    <property type="protein sequence ID" value="KIM80960.1"/>
    <property type="molecule type" value="Genomic_DNA"/>
</dbReference>
<feature type="compositionally biased region" description="Polar residues" evidence="1">
    <location>
        <begin position="25"/>
        <end position="34"/>
    </location>
</feature>
<dbReference type="Proteomes" id="UP000054166">
    <property type="component" value="Unassembled WGS sequence"/>
</dbReference>
<reference evidence="3" key="2">
    <citation type="submission" date="2015-01" db="EMBL/GenBank/DDBJ databases">
        <title>Evolutionary Origins and Diversification of the Mycorrhizal Mutualists.</title>
        <authorList>
            <consortium name="DOE Joint Genome Institute"/>
            <consortium name="Mycorrhizal Genomics Consortium"/>
            <person name="Kohler A."/>
            <person name="Kuo A."/>
            <person name="Nagy L.G."/>
            <person name="Floudas D."/>
            <person name="Copeland A."/>
            <person name="Barry K.W."/>
            <person name="Cichocki N."/>
            <person name="Veneault-Fourrey C."/>
            <person name="LaButti K."/>
            <person name="Lindquist E.A."/>
            <person name="Lipzen A."/>
            <person name="Lundell T."/>
            <person name="Morin E."/>
            <person name="Murat C."/>
            <person name="Riley R."/>
            <person name="Ohm R."/>
            <person name="Sun H."/>
            <person name="Tunlid A."/>
            <person name="Henrissat B."/>
            <person name="Grigoriev I.V."/>
            <person name="Hibbett D.S."/>
            <person name="Martin F."/>
        </authorList>
    </citation>
    <scope>NUCLEOTIDE SEQUENCE [LARGE SCALE GENOMIC DNA]</scope>
    <source>
        <strain evidence="3">F 1598</strain>
    </source>
</reference>
<evidence type="ECO:0000313" key="3">
    <source>
        <dbReference type="Proteomes" id="UP000054166"/>
    </source>
</evidence>
<feature type="region of interest" description="Disordered" evidence="1">
    <location>
        <begin position="25"/>
        <end position="55"/>
    </location>
</feature>
<dbReference type="HOGENOM" id="CLU_179512_0_0_1"/>
<protein>
    <submittedName>
        <fullName evidence="2">Uncharacterized protein</fullName>
    </submittedName>
</protein>
<evidence type="ECO:0000256" key="1">
    <source>
        <dbReference type="SAM" id="MobiDB-lite"/>
    </source>
</evidence>
<dbReference type="AlphaFoldDB" id="A0A0C3F8A3"/>
<sequence>MGKNAKVCKRLKKKTVSFTSAVSNLTSHPNSQVQAAKKKVNLKDKTKGKSAGNGNGKVLGGADYVSLMMGGRRRAKQEAGKLLNDE</sequence>
<accession>A0A0C3F8A3</accession>
<gene>
    <name evidence="2" type="ORF">PILCRDRAFT_821815</name>
</gene>
<dbReference type="OrthoDB" id="3238347at2759"/>
<proteinExistence type="predicted"/>
<evidence type="ECO:0000313" key="2">
    <source>
        <dbReference type="EMBL" id="KIM80960.1"/>
    </source>
</evidence>